<dbReference type="AlphaFoldDB" id="A0AA91I5E5"/>
<reference evidence="1 2" key="1">
    <citation type="submission" date="2016-03" db="EMBL/GenBank/DDBJ databases">
        <authorList>
            <person name="Heylen K."/>
            <person name="De Vos P."/>
            <person name="Vekeman B."/>
        </authorList>
    </citation>
    <scope>NUCLEOTIDE SEQUENCE [LARGE SCALE GENOMIC DNA]</scope>
    <source>
        <strain evidence="1 2">R-49807</strain>
    </source>
</reference>
<sequence>MHKNQNPSTFDPNYSQHPLSAIAPTAQALEQATILFSRLGAIYRNLWIDGFQSVEELNAVKIEWAKQLDRLSPIQIEAAIQACIDSGNRFPPNLPEFVRYATTAPEPLPKSRRKIYQ</sequence>
<dbReference type="Proteomes" id="UP000077734">
    <property type="component" value="Unassembled WGS sequence"/>
</dbReference>
<evidence type="ECO:0000313" key="1">
    <source>
        <dbReference type="EMBL" id="OAI24547.1"/>
    </source>
</evidence>
<keyword evidence="2" id="KW-1185">Reference proteome</keyword>
<comment type="caution">
    <text evidence="1">The sequence shown here is derived from an EMBL/GenBank/DDBJ whole genome shotgun (WGS) entry which is preliminary data.</text>
</comment>
<name>A0AA91I5E5_9GAMM</name>
<dbReference type="EMBL" id="LUUL01000088">
    <property type="protein sequence ID" value="OAI24547.1"/>
    <property type="molecule type" value="Genomic_DNA"/>
</dbReference>
<accession>A0AA91I5E5</accession>
<evidence type="ECO:0000313" key="2">
    <source>
        <dbReference type="Proteomes" id="UP000077734"/>
    </source>
</evidence>
<organism evidence="1 2">
    <name type="scientific">Methylomonas koyamae</name>
    <dbReference type="NCBI Taxonomy" id="702114"/>
    <lineage>
        <taxon>Bacteria</taxon>
        <taxon>Pseudomonadati</taxon>
        <taxon>Pseudomonadota</taxon>
        <taxon>Gammaproteobacteria</taxon>
        <taxon>Methylococcales</taxon>
        <taxon>Methylococcaceae</taxon>
        <taxon>Methylomonas</taxon>
    </lineage>
</organism>
<protein>
    <submittedName>
        <fullName evidence="1">Uncharacterized protein</fullName>
    </submittedName>
</protein>
<proteinExistence type="predicted"/>
<gene>
    <name evidence="1" type="ORF">A1356_15405</name>
</gene>